<accession>A0A5J4S1W5</accession>
<dbReference type="GO" id="GO:0009279">
    <property type="term" value="C:cell outer membrane"/>
    <property type="evidence" value="ECO:0007669"/>
    <property type="project" value="UniProtKB-SubCell"/>
</dbReference>
<keyword evidence="6" id="KW-0998">Cell outer membrane</keyword>
<dbReference type="SUPFAM" id="SSF56954">
    <property type="entry name" value="Outer membrane efflux proteins (OEP)"/>
    <property type="match status" value="1"/>
</dbReference>
<evidence type="ECO:0000256" key="5">
    <source>
        <dbReference type="ARBA" id="ARBA00023136"/>
    </source>
</evidence>
<gene>
    <name evidence="8" type="ORF">EZS27_011931</name>
</gene>
<proteinExistence type="predicted"/>
<dbReference type="GO" id="GO:0015288">
    <property type="term" value="F:porin activity"/>
    <property type="evidence" value="ECO:0007669"/>
    <property type="project" value="TreeGrafter"/>
</dbReference>
<name>A0A5J4S1W5_9ZZZZ</name>
<sequence>MEIKVFKSMLFSVCLLCGICLDGAAQENQKATFKLTDCLNYAFQNSYEARKAGFDTEESNALLKEAKGALLPQLSGSASLTDNIKLPVTFMPGDFFGAPGEDVGISLGMKNEVSAGIDLEQVLFDASLFTGIKISKNAKELARLKEAMTRDELIYNIGNAFYDIIYSGSLLESNLTTLSIMDSIYRKTELQVSQHITREIDLNRMKVNISNMKVDIQKTSATVNQQMNYLKVLMGMPIAYDFELNAEPELSLPSPNYTNNPETDVNDKIELQILDKEKNGNLLEINQLKNAYLPSLSFVASTGYNFQSDKLDLGKGKFWSNGTYVGAKLSIPIFDGAQKHSKIRQAQFRLKKTEEEIKQTQQNILSDRQNALAQLLIGYNSVNVQKENREVAENTYQQGIMLYDEGLYNITDLLDTEKSFRDAQTAYTYELINYQKSLLDLMKSEGTINTLINK</sequence>
<keyword evidence="7" id="KW-0175">Coiled coil</keyword>
<dbReference type="PANTHER" id="PTHR30026:SF20">
    <property type="entry name" value="OUTER MEMBRANE PROTEIN TOLC"/>
    <property type="match status" value="1"/>
</dbReference>
<dbReference type="PANTHER" id="PTHR30026">
    <property type="entry name" value="OUTER MEMBRANE PROTEIN TOLC"/>
    <property type="match status" value="1"/>
</dbReference>
<keyword evidence="3" id="KW-1134">Transmembrane beta strand</keyword>
<dbReference type="EMBL" id="SNRY01000478">
    <property type="protein sequence ID" value="KAA6340187.1"/>
    <property type="molecule type" value="Genomic_DNA"/>
</dbReference>
<dbReference type="Pfam" id="PF02321">
    <property type="entry name" value="OEP"/>
    <property type="match status" value="1"/>
</dbReference>
<feature type="coiled-coil region" evidence="7">
    <location>
        <begin position="343"/>
        <end position="370"/>
    </location>
</feature>
<evidence type="ECO:0000256" key="6">
    <source>
        <dbReference type="ARBA" id="ARBA00023237"/>
    </source>
</evidence>
<evidence type="ECO:0000256" key="4">
    <source>
        <dbReference type="ARBA" id="ARBA00022692"/>
    </source>
</evidence>
<evidence type="ECO:0000256" key="2">
    <source>
        <dbReference type="ARBA" id="ARBA00022448"/>
    </source>
</evidence>
<reference evidence="8" key="1">
    <citation type="submission" date="2019-03" db="EMBL/GenBank/DDBJ databases">
        <title>Single cell metagenomics reveals metabolic interactions within the superorganism composed of flagellate Streblomastix strix and complex community of Bacteroidetes bacteria on its surface.</title>
        <authorList>
            <person name="Treitli S.C."/>
            <person name="Kolisko M."/>
            <person name="Husnik F."/>
            <person name="Keeling P."/>
            <person name="Hampl V."/>
        </authorList>
    </citation>
    <scope>NUCLEOTIDE SEQUENCE</scope>
    <source>
        <strain evidence="8">STM</strain>
    </source>
</reference>
<protein>
    <submittedName>
        <fullName evidence="8">Outer membrane protein TolC</fullName>
    </submittedName>
</protein>
<evidence type="ECO:0000313" key="8">
    <source>
        <dbReference type="EMBL" id="KAA6340187.1"/>
    </source>
</evidence>
<dbReference type="GO" id="GO:0015562">
    <property type="term" value="F:efflux transmembrane transporter activity"/>
    <property type="evidence" value="ECO:0007669"/>
    <property type="project" value="InterPro"/>
</dbReference>
<evidence type="ECO:0000256" key="7">
    <source>
        <dbReference type="SAM" id="Coils"/>
    </source>
</evidence>
<comment type="caution">
    <text evidence="8">The sequence shown here is derived from an EMBL/GenBank/DDBJ whole genome shotgun (WGS) entry which is preliminary data.</text>
</comment>
<evidence type="ECO:0000256" key="1">
    <source>
        <dbReference type="ARBA" id="ARBA00004442"/>
    </source>
</evidence>
<dbReference type="InterPro" id="IPR051906">
    <property type="entry name" value="TolC-like"/>
</dbReference>
<dbReference type="GO" id="GO:1990281">
    <property type="term" value="C:efflux pump complex"/>
    <property type="evidence" value="ECO:0007669"/>
    <property type="project" value="TreeGrafter"/>
</dbReference>
<dbReference type="Gene3D" id="1.20.1600.10">
    <property type="entry name" value="Outer membrane efflux proteins (OEP)"/>
    <property type="match status" value="1"/>
</dbReference>
<evidence type="ECO:0000256" key="3">
    <source>
        <dbReference type="ARBA" id="ARBA00022452"/>
    </source>
</evidence>
<dbReference type="AlphaFoldDB" id="A0A5J4S1W5"/>
<keyword evidence="5" id="KW-0472">Membrane</keyword>
<keyword evidence="4" id="KW-0812">Transmembrane</keyword>
<comment type="subcellular location">
    <subcellularLocation>
        <location evidence="1">Cell outer membrane</location>
    </subcellularLocation>
</comment>
<organism evidence="8">
    <name type="scientific">termite gut metagenome</name>
    <dbReference type="NCBI Taxonomy" id="433724"/>
    <lineage>
        <taxon>unclassified sequences</taxon>
        <taxon>metagenomes</taxon>
        <taxon>organismal metagenomes</taxon>
    </lineage>
</organism>
<keyword evidence="2" id="KW-0813">Transport</keyword>
<dbReference type="InterPro" id="IPR003423">
    <property type="entry name" value="OMP_efflux"/>
</dbReference>